<reference evidence="2 5" key="2">
    <citation type="submission" date="2019-09" db="EMBL/GenBank/DDBJ databases">
        <title>Draft genome sequences of 48 bacterial type strains from the CCUG.</title>
        <authorList>
            <person name="Tunovic T."/>
            <person name="Pineiro-Iglesias B."/>
            <person name="Unosson C."/>
            <person name="Inganas E."/>
            <person name="Ohlen M."/>
            <person name="Cardew S."/>
            <person name="Jensie-Markopoulos S."/>
            <person name="Salva-Serra F."/>
            <person name="Jaen-Luchoro D."/>
            <person name="Karlsson R."/>
            <person name="Svensson-Stadler L."/>
            <person name="Chun J."/>
            <person name="Moore E."/>
        </authorList>
    </citation>
    <scope>NUCLEOTIDE SEQUENCE [LARGE SCALE GENOMIC DNA]</scope>
    <source>
        <strain evidence="2 5">CCUG 65686</strain>
    </source>
</reference>
<gene>
    <name evidence="3" type="ORF">DF017_15275</name>
    <name evidence="2" type="ORF">F7R25_25290</name>
</gene>
<dbReference type="InterPro" id="IPR052755">
    <property type="entry name" value="Lysozyme_Inhibitor_LprI"/>
</dbReference>
<evidence type="ECO:0000256" key="1">
    <source>
        <dbReference type="SAM" id="SignalP"/>
    </source>
</evidence>
<name>A0A3P0NF44_9BURK</name>
<dbReference type="Proteomes" id="UP000473470">
    <property type="component" value="Unassembled WGS sequence"/>
</dbReference>
<evidence type="ECO:0000313" key="5">
    <source>
        <dbReference type="Proteomes" id="UP000473470"/>
    </source>
</evidence>
<dbReference type="AlphaFoldDB" id="A0A3P0NF44"/>
<evidence type="ECO:0000313" key="4">
    <source>
        <dbReference type="Proteomes" id="UP000281098"/>
    </source>
</evidence>
<accession>A0A3P0NF44</accession>
<reference evidence="3 4" key="1">
    <citation type="submission" date="2018-08" db="EMBL/GenBank/DDBJ databases">
        <title>Comparative analysis of Burkholderia isolates from Puerto Rico.</title>
        <authorList>
            <person name="Hall C."/>
            <person name="Sahl J."/>
            <person name="Wagner D."/>
        </authorList>
    </citation>
    <scope>NUCLEOTIDE SEQUENCE [LARGE SCALE GENOMIC DNA]</scope>
    <source>
        <strain evidence="3 4">Bp8966</strain>
    </source>
</reference>
<evidence type="ECO:0008006" key="6">
    <source>
        <dbReference type="Google" id="ProtNLM"/>
    </source>
</evidence>
<dbReference type="EMBL" id="QTPM01000016">
    <property type="protein sequence ID" value="RQY92614.1"/>
    <property type="molecule type" value="Genomic_DNA"/>
</dbReference>
<sequence>MKEFKKVAVFLSLVFSLSGFAFAQDRYLMTGAAQFERTKDDHALPFPVNPVSSGALIPSDDGVTFRYVGHECTVKIQKRLNFYFDPVIAHAFGSLDTFGKFLSDKFHMGYKNMSEIYLLGDANVPLCSGLRFAMIYKSSDALVLASGSWMYAFQRETHPPMNAEKSFDCAKAQTSVERLICANPDLVKLDETVNRGFVAMQLVQSKEISYQDPVRKDQINWIRNVRNKCVNSECLTDAYRARVQYIKGRISSTYPSYPEKEPEQDGD</sequence>
<organism evidence="2 5">
    <name type="scientific">Burkholderia stagnalis</name>
    <dbReference type="NCBI Taxonomy" id="1503054"/>
    <lineage>
        <taxon>Bacteria</taxon>
        <taxon>Pseudomonadati</taxon>
        <taxon>Pseudomonadota</taxon>
        <taxon>Betaproteobacteria</taxon>
        <taxon>Burkholderiales</taxon>
        <taxon>Burkholderiaceae</taxon>
        <taxon>Burkholderia</taxon>
        <taxon>Burkholderia cepacia complex</taxon>
    </lineage>
</organism>
<comment type="caution">
    <text evidence="2">The sequence shown here is derived from an EMBL/GenBank/DDBJ whole genome shotgun (WGS) entry which is preliminary data.</text>
</comment>
<evidence type="ECO:0000313" key="3">
    <source>
        <dbReference type="EMBL" id="RQY92614.1"/>
    </source>
</evidence>
<feature type="chain" id="PRO_5044596414" description="DUF1311 domain-containing protein" evidence="1">
    <location>
        <begin position="24"/>
        <end position="267"/>
    </location>
</feature>
<evidence type="ECO:0000313" key="2">
    <source>
        <dbReference type="EMBL" id="KAB0634847.1"/>
    </source>
</evidence>
<proteinExistence type="predicted"/>
<protein>
    <recommendedName>
        <fullName evidence="6">DUF1311 domain-containing protein</fullName>
    </recommendedName>
</protein>
<keyword evidence="1" id="KW-0732">Signal</keyword>
<dbReference type="EMBL" id="VZOK01000046">
    <property type="protein sequence ID" value="KAB0634847.1"/>
    <property type="molecule type" value="Genomic_DNA"/>
</dbReference>
<feature type="signal peptide" evidence="1">
    <location>
        <begin position="1"/>
        <end position="23"/>
    </location>
</feature>
<dbReference type="PANTHER" id="PTHR37549:SF1">
    <property type="entry name" value="LIPOPROTEIN LPRI"/>
    <property type="match status" value="1"/>
</dbReference>
<dbReference type="GO" id="GO:0005576">
    <property type="term" value="C:extracellular region"/>
    <property type="evidence" value="ECO:0007669"/>
    <property type="project" value="TreeGrafter"/>
</dbReference>
<dbReference type="Proteomes" id="UP000281098">
    <property type="component" value="Unassembled WGS sequence"/>
</dbReference>
<dbReference type="PANTHER" id="PTHR37549">
    <property type="entry name" value="LIPOPROTEIN LPRI"/>
    <property type="match status" value="1"/>
</dbReference>
<keyword evidence="4" id="KW-1185">Reference proteome</keyword>